<dbReference type="InterPro" id="IPR013931">
    <property type="entry name" value="Svf1-like_N"/>
</dbReference>
<dbReference type="RefSeq" id="XP_018986332.1">
    <property type="nucleotide sequence ID" value="XM_019130765.1"/>
</dbReference>
<keyword evidence="3" id="KW-0963">Cytoplasm</keyword>
<proteinExistence type="inferred from homology"/>
<name>A0A1E3QTW9_9ASCO</name>
<dbReference type="GeneID" id="30148618"/>
<comment type="similarity">
    <text evidence="2">Belongs to the SVF1 family.</text>
</comment>
<dbReference type="PANTHER" id="PTHR47107:SF1">
    <property type="entry name" value="CERAMIDE-BINDING PROTEIN SVF1-RELATED"/>
    <property type="match status" value="1"/>
</dbReference>
<evidence type="ECO:0000256" key="3">
    <source>
        <dbReference type="ARBA" id="ARBA00022490"/>
    </source>
</evidence>
<reference evidence="7" key="1">
    <citation type="submission" date="2016-05" db="EMBL/GenBank/DDBJ databases">
        <title>Comparative genomics of biotechnologically important yeasts.</title>
        <authorList>
            <consortium name="DOE Joint Genome Institute"/>
            <person name="Riley R."/>
            <person name="Haridas S."/>
            <person name="Wolfe K.H."/>
            <person name="Lopes M.R."/>
            <person name="Hittinger C.T."/>
            <person name="Goker M."/>
            <person name="Salamov A."/>
            <person name="Wisecaver J."/>
            <person name="Long T.M."/>
            <person name="Aerts A.L."/>
            <person name="Barry K."/>
            <person name="Choi C."/>
            <person name="Clum A."/>
            <person name="Coughlan A.Y."/>
            <person name="Deshpande S."/>
            <person name="Douglass A.P."/>
            <person name="Hanson S.J."/>
            <person name="Klenk H.-P."/>
            <person name="Labutti K."/>
            <person name="Lapidus A."/>
            <person name="Lindquist E."/>
            <person name="Lipzen A."/>
            <person name="Meier-Kolthoff J.P."/>
            <person name="Ohm R.A."/>
            <person name="Otillar R.P."/>
            <person name="Pangilinan J."/>
            <person name="Peng Y."/>
            <person name="Rokas A."/>
            <person name="Rosa C.A."/>
            <person name="Scheuner C."/>
            <person name="Sibirny A.A."/>
            <person name="Slot J.C."/>
            <person name="Stielow J.B."/>
            <person name="Sun H."/>
            <person name="Kurtzman C.P."/>
            <person name="Blackwell M."/>
            <person name="Grigoriev I.V."/>
            <person name="Jeffries T.W."/>
        </authorList>
    </citation>
    <scope>NUCLEOTIDE SEQUENCE [LARGE SCALE GENOMIC DNA]</scope>
    <source>
        <strain evidence="7">NRRL Y-12698</strain>
    </source>
</reference>
<dbReference type="InterPro" id="IPR051385">
    <property type="entry name" value="Ceramide-binding_SVF1"/>
</dbReference>
<evidence type="ECO:0000313" key="6">
    <source>
        <dbReference type="EMBL" id="ODQ81004.1"/>
    </source>
</evidence>
<feature type="domain" description="Svf1-like C-terminal" evidence="5">
    <location>
        <begin position="216"/>
        <end position="386"/>
    </location>
</feature>
<dbReference type="Proteomes" id="UP000094336">
    <property type="component" value="Unassembled WGS sequence"/>
</dbReference>
<comment type="subcellular location">
    <subcellularLocation>
        <location evidence="1">Cytoplasm</location>
    </subcellularLocation>
</comment>
<dbReference type="AlphaFoldDB" id="A0A1E3QTW9"/>
<gene>
    <name evidence="6" type="ORF">BABINDRAFT_170712</name>
</gene>
<protein>
    <recommendedName>
        <fullName evidence="8">Survival factor 1</fullName>
    </recommendedName>
</protein>
<dbReference type="STRING" id="984486.A0A1E3QTW9"/>
<evidence type="ECO:0000256" key="2">
    <source>
        <dbReference type="ARBA" id="ARBA00009069"/>
    </source>
</evidence>
<accession>A0A1E3QTW9</accession>
<keyword evidence="7" id="KW-1185">Reference proteome</keyword>
<dbReference type="InterPro" id="IPR033394">
    <property type="entry name" value="Svf1-like_C"/>
</dbReference>
<evidence type="ECO:0000256" key="1">
    <source>
        <dbReference type="ARBA" id="ARBA00004496"/>
    </source>
</evidence>
<dbReference type="Pfam" id="PF08622">
    <property type="entry name" value="Svf1"/>
    <property type="match status" value="1"/>
</dbReference>
<evidence type="ECO:0000259" key="5">
    <source>
        <dbReference type="Pfam" id="PF17187"/>
    </source>
</evidence>
<dbReference type="GO" id="GO:0005737">
    <property type="term" value="C:cytoplasm"/>
    <property type="evidence" value="ECO:0007669"/>
    <property type="project" value="UniProtKB-SubCell"/>
</dbReference>
<evidence type="ECO:0008006" key="8">
    <source>
        <dbReference type="Google" id="ProtNLM"/>
    </source>
</evidence>
<dbReference type="EMBL" id="KV454428">
    <property type="protein sequence ID" value="ODQ81004.1"/>
    <property type="molecule type" value="Genomic_DNA"/>
</dbReference>
<dbReference type="OrthoDB" id="2590239at2759"/>
<dbReference type="GO" id="GO:0006979">
    <property type="term" value="P:response to oxidative stress"/>
    <property type="evidence" value="ECO:0007669"/>
    <property type="project" value="InterPro"/>
</dbReference>
<feature type="domain" description="Svf1-like N-terminal" evidence="4">
    <location>
        <begin position="56"/>
        <end position="214"/>
    </location>
</feature>
<dbReference type="SUPFAM" id="SSF159245">
    <property type="entry name" value="AttH-like"/>
    <property type="match status" value="1"/>
</dbReference>
<evidence type="ECO:0000259" key="4">
    <source>
        <dbReference type="Pfam" id="PF08622"/>
    </source>
</evidence>
<dbReference type="PANTHER" id="PTHR47107">
    <property type="entry name" value="SVF1-LIKE PROTEIN YDR222W-RELATED"/>
    <property type="match status" value="1"/>
</dbReference>
<dbReference type="Pfam" id="PF17187">
    <property type="entry name" value="Svf1_C"/>
    <property type="match status" value="1"/>
</dbReference>
<evidence type="ECO:0000313" key="7">
    <source>
        <dbReference type="Proteomes" id="UP000094336"/>
    </source>
</evidence>
<organism evidence="6 7">
    <name type="scientific">Babjeviella inositovora NRRL Y-12698</name>
    <dbReference type="NCBI Taxonomy" id="984486"/>
    <lineage>
        <taxon>Eukaryota</taxon>
        <taxon>Fungi</taxon>
        <taxon>Dikarya</taxon>
        <taxon>Ascomycota</taxon>
        <taxon>Saccharomycotina</taxon>
        <taxon>Pichiomycetes</taxon>
        <taxon>Serinales incertae sedis</taxon>
        <taxon>Babjeviella</taxon>
    </lineage>
</organism>
<sequence length="388" mass="42747">MFKWVQSGLSAVAGTAEPEYGREAIHPVTDTVQGKQPYRETIATDFEWNNPNYTNVETQTFYFNCAQTGYQGLIQVIHSNVMGLNITAQFTFKIYHKDSPTDFTWTSTKLEDFVISGTNFYAQNLSIVMTDNNEYHIRSSVTADSVVDMKITRICPGVIFGENGTTYYGTDKAAPWGSMRHAFWPRASAEGTVKLGEQETITISGLSMYSMALQGMKPHHAAATWNFLDFQSENYSAILMEFTTPISYAKTKVAMGVIVKNDKIVSASIDNETVHTKAEIDAVGWPAPSAIEFNFDGYAAEATNEQIAAGKATKVVAKVSGDLDTLIERVDVMAEVPQFVKSIVSGVAGTKPYIYQFSNKMTIEVDVNGNVDKEEGIAFNEATFISGQ</sequence>